<dbReference type="RefSeq" id="WP_380249086.1">
    <property type="nucleotide sequence ID" value="NZ_JBHUII010000001.1"/>
</dbReference>
<keyword evidence="2" id="KW-0663">Pyridoxal phosphate</keyword>
<comment type="caution">
    <text evidence="7">The sequence shown here is derived from an EMBL/GenBank/DDBJ whole genome shotgun (WGS) entry which is preliminary data.</text>
</comment>
<gene>
    <name evidence="7" type="ORF">ACFSKO_05145</name>
</gene>
<proteinExistence type="inferred from homology"/>
<dbReference type="Gene3D" id="1.10.10.10">
    <property type="entry name" value="Winged helix-like DNA-binding domain superfamily/Winged helix DNA-binding domain"/>
    <property type="match status" value="1"/>
</dbReference>
<dbReference type="Pfam" id="PF00155">
    <property type="entry name" value="Aminotran_1_2"/>
    <property type="match status" value="1"/>
</dbReference>
<reference evidence="8" key="1">
    <citation type="journal article" date="2019" name="Int. J. Syst. Evol. Microbiol.">
        <title>The Global Catalogue of Microorganisms (GCM) 10K type strain sequencing project: providing services to taxonomists for standard genome sequencing and annotation.</title>
        <authorList>
            <consortium name="The Broad Institute Genomics Platform"/>
            <consortium name="The Broad Institute Genome Sequencing Center for Infectious Disease"/>
            <person name="Wu L."/>
            <person name="Ma J."/>
        </authorList>
    </citation>
    <scope>NUCLEOTIDE SEQUENCE [LARGE SCALE GENOMIC DNA]</scope>
    <source>
        <strain evidence="8">CGMCC 4.7192</strain>
    </source>
</reference>
<dbReference type="InterPro" id="IPR015424">
    <property type="entry name" value="PyrdxlP-dep_Trfase"/>
</dbReference>
<dbReference type="Proteomes" id="UP001597294">
    <property type="component" value="Unassembled WGS sequence"/>
</dbReference>
<feature type="domain" description="HTH gntR-type" evidence="6">
    <location>
        <begin position="21"/>
        <end position="89"/>
    </location>
</feature>
<keyword evidence="3" id="KW-0805">Transcription regulation</keyword>
<keyword evidence="7" id="KW-0032">Aminotransferase</keyword>
<dbReference type="PANTHER" id="PTHR46577">
    <property type="entry name" value="HTH-TYPE TRANSCRIPTIONAL REGULATORY PROTEIN GABR"/>
    <property type="match status" value="1"/>
</dbReference>
<dbReference type="SMART" id="SM00345">
    <property type="entry name" value="HTH_GNTR"/>
    <property type="match status" value="1"/>
</dbReference>
<dbReference type="InterPro" id="IPR004839">
    <property type="entry name" value="Aminotransferase_I/II_large"/>
</dbReference>
<accession>A0ABW5BJY2</accession>
<dbReference type="InterPro" id="IPR036388">
    <property type="entry name" value="WH-like_DNA-bd_sf"/>
</dbReference>
<dbReference type="InterPro" id="IPR051446">
    <property type="entry name" value="HTH_trans_reg/aminotransferase"/>
</dbReference>
<comment type="similarity">
    <text evidence="1">In the C-terminal section; belongs to the class-I pyridoxal-phosphate-dependent aminotransferase family.</text>
</comment>
<evidence type="ECO:0000256" key="3">
    <source>
        <dbReference type="ARBA" id="ARBA00023015"/>
    </source>
</evidence>
<dbReference type="GO" id="GO:0008483">
    <property type="term" value="F:transaminase activity"/>
    <property type="evidence" value="ECO:0007669"/>
    <property type="project" value="UniProtKB-KW"/>
</dbReference>
<dbReference type="CDD" id="cd00609">
    <property type="entry name" value="AAT_like"/>
    <property type="match status" value="1"/>
</dbReference>
<dbReference type="SUPFAM" id="SSF53383">
    <property type="entry name" value="PLP-dependent transferases"/>
    <property type="match status" value="1"/>
</dbReference>
<dbReference type="CDD" id="cd07377">
    <property type="entry name" value="WHTH_GntR"/>
    <property type="match status" value="1"/>
</dbReference>
<sequence length="511" mass="57617">MITRTTNTPLLEIDLNRHEAQPLQRQLFGQIRDLVLKGRLQPGERLPSTRYLAKELKCSRNTVLGAFDQLLAEGYLEGMTGSGTYISKELPDDMGSFPKDVHKKEINKEQQKGPGFSKRGRELAEMEKRVHRNAPTFAPGMTDVTAFPFPLWARSLARTWRYPKQDILRNPDPCGYIPLRKSIADHLRTSRGLDCSWRQVMITSGAQQAVDLMARLLLDAGDVAWFEEPGYPGLRGPLHSAGVKMVPVPVDLEGLSVSEGRRMAEKARMAVVSPSHQYPLGAVMSLRRRLELLDWAEENNAWILEDDYESEFRFSGKPLTSLQGLEAERHRGSKQPSRVVYLGSFSKVLFHVLRLGYLVVPEDLIEAVSSARTLMDERSSLLAQPALADFMAEGHFSSHIRRMRRIYGVRQQILVECICRFLSKYLRVTPDDAGLHIIAYLTDYAKARVTDRRIVELADAVGISASPLSLFYSDPKQAQQGLLMGFGACDREQIEEGCMKLAKVFDRATKQ</sequence>
<dbReference type="InterPro" id="IPR015421">
    <property type="entry name" value="PyrdxlP-dep_Trfase_major"/>
</dbReference>
<dbReference type="EMBL" id="JBHUII010000001">
    <property type="protein sequence ID" value="MFD2204980.1"/>
    <property type="molecule type" value="Genomic_DNA"/>
</dbReference>
<evidence type="ECO:0000256" key="4">
    <source>
        <dbReference type="ARBA" id="ARBA00023125"/>
    </source>
</evidence>
<dbReference type="Gene3D" id="3.40.640.10">
    <property type="entry name" value="Type I PLP-dependent aspartate aminotransferase-like (Major domain)"/>
    <property type="match status" value="1"/>
</dbReference>
<evidence type="ECO:0000259" key="6">
    <source>
        <dbReference type="PROSITE" id="PS50949"/>
    </source>
</evidence>
<evidence type="ECO:0000313" key="8">
    <source>
        <dbReference type="Proteomes" id="UP001597294"/>
    </source>
</evidence>
<evidence type="ECO:0000256" key="5">
    <source>
        <dbReference type="ARBA" id="ARBA00023163"/>
    </source>
</evidence>
<dbReference type="PROSITE" id="PS50949">
    <property type="entry name" value="HTH_GNTR"/>
    <property type="match status" value="1"/>
</dbReference>
<organism evidence="7 8">
    <name type="scientific">Kiloniella antarctica</name>
    <dbReference type="NCBI Taxonomy" id="1550907"/>
    <lineage>
        <taxon>Bacteria</taxon>
        <taxon>Pseudomonadati</taxon>
        <taxon>Pseudomonadota</taxon>
        <taxon>Alphaproteobacteria</taxon>
        <taxon>Rhodospirillales</taxon>
        <taxon>Kiloniellaceae</taxon>
        <taxon>Kiloniella</taxon>
    </lineage>
</organism>
<keyword evidence="4" id="KW-0238">DNA-binding</keyword>
<dbReference type="InterPro" id="IPR036390">
    <property type="entry name" value="WH_DNA-bd_sf"/>
</dbReference>
<evidence type="ECO:0000313" key="7">
    <source>
        <dbReference type="EMBL" id="MFD2204980.1"/>
    </source>
</evidence>
<evidence type="ECO:0000256" key="1">
    <source>
        <dbReference type="ARBA" id="ARBA00005384"/>
    </source>
</evidence>
<evidence type="ECO:0000256" key="2">
    <source>
        <dbReference type="ARBA" id="ARBA00022898"/>
    </source>
</evidence>
<keyword evidence="5" id="KW-0804">Transcription</keyword>
<keyword evidence="8" id="KW-1185">Reference proteome</keyword>
<dbReference type="Pfam" id="PF00392">
    <property type="entry name" value="GntR"/>
    <property type="match status" value="1"/>
</dbReference>
<name>A0ABW5BJY2_9PROT</name>
<dbReference type="PANTHER" id="PTHR46577:SF1">
    <property type="entry name" value="HTH-TYPE TRANSCRIPTIONAL REGULATORY PROTEIN GABR"/>
    <property type="match status" value="1"/>
</dbReference>
<protein>
    <submittedName>
        <fullName evidence="7">PLP-dependent aminotransferase family protein</fullName>
    </submittedName>
</protein>
<dbReference type="SUPFAM" id="SSF46785">
    <property type="entry name" value="Winged helix' DNA-binding domain"/>
    <property type="match status" value="1"/>
</dbReference>
<dbReference type="InterPro" id="IPR000524">
    <property type="entry name" value="Tscrpt_reg_HTH_GntR"/>
</dbReference>
<keyword evidence="7" id="KW-0808">Transferase</keyword>